<accession>A0A1G6NLZ3</accession>
<dbReference type="InterPro" id="IPR036249">
    <property type="entry name" value="Thioredoxin-like_sf"/>
</dbReference>
<organism evidence="2 3">
    <name type="scientific">Terribacillus halophilus</name>
    <dbReference type="NCBI Taxonomy" id="361279"/>
    <lineage>
        <taxon>Bacteria</taxon>
        <taxon>Bacillati</taxon>
        <taxon>Bacillota</taxon>
        <taxon>Bacilli</taxon>
        <taxon>Bacillales</taxon>
        <taxon>Bacillaceae</taxon>
        <taxon>Terribacillus</taxon>
    </lineage>
</organism>
<feature type="domain" description="Thioredoxin" evidence="1">
    <location>
        <begin position="1"/>
        <end position="142"/>
    </location>
</feature>
<dbReference type="PANTHER" id="PTHR42852:SF13">
    <property type="entry name" value="PROTEIN DIPZ"/>
    <property type="match status" value="1"/>
</dbReference>
<gene>
    <name evidence="2" type="ORF">SAMN05421663_103354</name>
</gene>
<dbReference type="InterPro" id="IPR013766">
    <property type="entry name" value="Thioredoxin_domain"/>
</dbReference>
<dbReference type="InterPro" id="IPR050553">
    <property type="entry name" value="Thioredoxin_ResA/DsbE_sf"/>
</dbReference>
<dbReference type="GO" id="GO:0016853">
    <property type="term" value="F:isomerase activity"/>
    <property type="evidence" value="ECO:0007669"/>
    <property type="project" value="UniProtKB-KW"/>
</dbReference>
<dbReference type="CDD" id="cd02966">
    <property type="entry name" value="TlpA_like_family"/>
    <property type="match status" value="1"/>
</dbReference>
<protein>
    <submittedName>
        <fullName evidence="2">Thiol-disulfide isomerase or thioredoxin</fullName>
    </submittedName>
</protein>
<evidence type="ECO:0000313" key="3">
    <source>
        <dbReference type="Proteomes" id="UP000198666"/>
    </source>
</evidence>
<dbReference type="InterPro" id="IPR012336">
    <property type="entry name" value="Thioredoxin-like_fold"/>
</dbReference>
<dbReference type="STRING" id="361279.SAMN05421663_103354"/>
<evidence type="ECO:0000259" key="1">
    <source>
        <dbReference type="PROSITE" id="PS51352"/>
    </source>
</evidence>
<dbReference type="PROSITE" id="PS51352">
    <property type="entry name" value="THIOREDOXIN_2"/>
    <property type="match status" value="1"/>
</dbReference>
<proteinExistence type="predicted"/>
<reference evidence="3" key="1">
    <citation type="submission" date="2016-10" db="EMBL/GenBank/DDBJ databases">
        <authorList>
            <person name="Varghese N."/>
            <person name="Submissions S."/>
        </authorList>
    </citation>
    <scope>NUCLEOTIDE SEQUENCE [LARGE SCALE GENOMIC DNA]</scope>
    <source>
        <strain evidence="3">DSM 21620</strain>
    </source>
</reference>
<sequence length="143" mass="16544">MIPQLPDAIDQQGTNWLYPPDTKAGGRPLIIYFWSVSCTICKEKLPLLLDYARYEGQFFDIVLVHVPRSTADLDEQLINDYVLDNGIELPVYLDQRHQMKNRFRVQKLPSIVLLDRKGRIRHIQSGGNFTTLLINQLDALKYS</sequence>
<keyword evidence="3" id="KW-1185">Reference proteome</keyword>
<keyword evidence="2" id="KW-0413">Isomerase</keyword>
<dbReference type="EMBL" id="FMZB01000003">
    <property type="protein sequence ID" value="SDC68748.1"/>
    <property type="molecule type" value="Genomic_DNA"/>
</dbReference>
<dbReference type="Pfam" id="PF13905">
    <property type="entry name" value="Thioredoxin_8"/>
    <property type="match status" value="1"/>
</dbReference>
<dbReference type="SUPFAM" id="SSF52833">
    <property type="entry name" value="Thioredoxin-like"/>
    <property type="match status" value="1"/>
</dbReference>
<dbReference type="Proteomes" id="UP000198666">
    <property type="component" value="Unassembled WGS sequence"/>
</dbReference>
<dbReference type="AlphaFoldDB" id="A0A1G6NLZ3"/>
<dbReference type="Gene3D" id="3.40.30.10">
    <property type="entry name" value="Glutaredoxin"/>
    <property type="match status" value="1"/>
</dbReference>
<dbReference type="OrthoDB" id="9811352at2"/>
<evidence type="ECO:0000313" key="2">
    <source>
        <dbReference type="EMBL" id="SDC68748.1"/>
    </source>
</evidence>
<dbReference type="PANTHER" id="PTHR42852">
    <property type="entry name" value="THIOL:DISULFIDE INTERCHANGE PROTEIN DSBE"/>
    <property type="match status" value="1"/>
</dbReference>
<name>A0A1G6NLZ3_9BACI</name>
<dbReference type="RefSeq" id="WP_093726745.1">
    <property type="nucleotide sequence ID" value="NZ_FMZB01000003.1"/>
</dbReference>